<dbReference type="PANTHER" id="PTHR43598">
    <property type="entry name" value="TUNGSTEN-CONTAINING FORMYLMETHANOFURAN DEHYDROGENASE 2 SUBUNIT B"/>
    <property type="match status" value="1"/>
</dbReference>
<evidence type="ECO:0000313" key="6">
    <source>
        <dbReference type="EMBL" id="BFH72262.1"/>
    </source>
</evidence>
<dbReference type="KEGG" id="sjv:SJAV_02060"/>
<evidence type="ECO:0000256" key="3">
    <source>
        <dbReference type="ARBA" id="ARBA00010312"/>
    </source>
</evidence>
<dbReference type="SUPFAM" id="SSF53706">
    <property type="entry name" value="Formate dehydrogenase/DMSO reductase, domains 1-3"/>
    <property type="match status" value="1"/>
</dbReference>
<dbReference type="EMBL" id="AP031322">
    <property type="protein sequence ID" value="BFH72262.1"/>
    <property type="molecule type" value="Genomic_DNA"/>
</dbReference>
<dbReference type="SUPFAM" id="SSF50692">
    <property type="entry name" value="ADC-like"/>
    <property type="match status" value="1"/>
</dbReference>
<comment type="cofactor">
    <cofactor evidence="1">
        <name>[4Fe-4S] cluster</name>
        <dbReference type="ChEBI" id="CHEBI:49883"/>
    </cofactor>
</comment>
<keyword evidence="4" id="KW-0479">Metal-binding</keyword>
<dbReference type="RefSeq" id="WP_369610498.1">
    <property type="nucleotide sequence ID" value="NZ_AP031322.1"/>
</dbReference>
<keyword evidence="4" id="KW-0411">Iron-sulfur</keyword>
<dbReference type="Gene3D" id="3.40.228.10">
    <property type="entry name" value="Dimethylsulfoxide Reductase, domain 2"/>
    <property type="match status" value="2"/>
</dbReference>
<gene>
    <name evidence="6" type="ORF">SJAV_02060</name>
</gene>
<dbReference type="InterPro" id="IPR006311">
    <property type="entry name" value="TAT_signal"/>
</dbReference>
<sequence length="1436" mass="159243">MSNLKLTRRDFLKLSGITALTTAILFEGGSVIDKVFKSQEDFTYTLNYTNDEIVYGNCFQCLGRCALEIVRTPQGFPRFITGTIGWHINDGGVCPRGASDVYYYFAPARLRFPLLRAGDRGSGKWIAIDYDTAYDIIINGANASSWSKLGISPQQLGVSNFAGLLKIREENPHSLAFFQGRDQLIPGITAGFFAGNFGTANAGAHGGFCSMNVYTAGVYVTGAPVWEYAGPDEERAQYFILAGLAGDHFPNWMRRIIARIRENGGKVVTIAPERFGFYSVSDEHLFINPATDGALAMGWIRVLVDFHYYVYKAYLASTGQSSQVLNPQTLQPVSPAYDPSTGQLIMQTVTPSGEVIQLPQFGDVPTTAVFPHIDEEFLRYYTNLSWLVIVNPNPQNGDCLDPTDPTAGNNVGLHLRMPVNNPEYSSSHPWLEAIMGSDGNIYSYVDTPWQKGVFPILTLDELPSSTQSQIVQVPYKLKNGQTVKVPAIQVTVPKALGSNETITLTVTTAFELFRAELLNYDPYTPYTQSPQYGALNVAYVAGIPHDTIVRIANEIATTAFQKSIYEPAKWVDYLGRYHDHVVGRPVSIYFMRGLAAHANGFHSAAAYYYLVLVIGAWDNPGADLYKYPYPHYFPGHAVPPHPLANTPTLDQDIANAIQGQNLTFPKTRSGFLKTEYIYNDGTVDIKNVAIVGAGPYGFPDGPDDLVIYKNGRPLLVDRGYSWEIPLTTQRSISAVAYTAYYMNKYPNQVVPYTVQAMMWYITAPYWNNAYTLTDLLQKVTEKDNSGNYIIPFTISIDLFMQETNNVVDLIIPDLSFLEIYGFHSTFDRPTSLPQGPSDSLNWPVLPAMYPVLAAGDFLLTLAWLLRIYPNQGNNIDPTKNPHYTTQDPVTGLPLISPVTVHDPLTGTVILQQGQPGLISTGMFILKSGTLLAGYGNEFQYILTDENGHQTPNPQQLKLYASFVPNGSSQQDVINQILSSVPQGQTFSTATTYKIAANQRSSGIEHYFRIPVQFQPKLQQMLESIISKYASGQMSIDDINPGYVKVGKGGAVYVLPPSIRYMRNVNMFYFKGWGAYMPGAYGPIGLPYIHRIYLEYLQKFRLAAAGKWQGYNAAYYYFYLKTGNTQFLVRSIVPNDSYGKALAKNILDYHKPFGGYYPPPAWNSELTSDGIDLNEYPLTFFVRRHDRTYHSWSFNVPWLTAIMPYSAVMLSASDPYVQSMGIQSGDFVQFEAVNEPWSGGLRTTLTAIAFLDNATRPGAAWVVVSAQALPNFRGMTPDSPQVKYSVLNNWANILYMPPSRGGQLSPQTDNAFPIMYLDPITGQTSWHDSRIKIIGKVSASHTSVTANRFVYMGQDFSGQDIMSVIVNQMGGSISVSGVSNGAPFAQAVNIPHLRFNANNMQSTSLWSYVAPYSLAANNYQLGNYKIRYGFAGESTSS</sequence>
<comment type="subcellular location">
    <subcellularLocation>
        <location evidence="2">Cell envelope</location>
    </subcellularLocation>
</comment>
<evidence type="ECO:0000256" key="5">
    <source>
        <dbReference type="ARBA" id="ARBA00023002"/>
    </source>
</evidence>
<dbReference type="GO" id="GO:0016491">
    <property type="term" value="F:oxidoreductase activity"/>
    <property type="evidence" value="ECO:0007669"/>
    <property type="project" value="UniProtKB-KW"/>
</dbReference>
<dbReference type="PANTHER" id="PTHR43598:SF5">
    <property type="entry name" value="DMSO REDUCTASE CHAIN A"/>
    <property type="match status" value="1"/>
</dbReference>
<comment type="similarity">
    <text evidence="3">Belongs to the prokaryotic molybdopterin-containing oxidoreductase family.</text>
</comment>
<dbReference type="GO" id="GO:0051539">
    <property type="term" value="F:4 iron, 4 sulfur cluster binding"/>
    <property type="evidence" value="ECO:0007669"/>
    <property type="project" value="UniProtKB-KW"/>
</dbReference>
<keyword evidence="4" id="KW-0004">4Fe-4S</keyword>
<dbReference type="Gene3D" id="3.30.200.210">
    <property type="match status" value="1"/>
</dbReference>
<evidence type="ECO:0000256" key="1">
    <source>
        <dbReference type="ARBA" id="ARBA00001966"/>
    </source>
</evidence>
<keyword evidence="4" id="KW-0408">Iron</keyword>
<protein>
    <submittedName>
        <fullName evidence="6">Twin-arginine translocation signal domain-containing protein</fullName>
    </submittedName>
</protein>
<proteinExistence type="inferred from homology"/>
<dbReference type="InterPro" id="IPR009010">
    <property type="entry name" value="Asp_de-COase-like_dom_sf"/>
</dbReference>
<keyword evidence="5" id="KW-0560">Oxidoreductase</keyword>
<evidence type="ECO:0000256" key="4">
    <source>
        <dbReference type="ARBA" id="ARBA00022485"/>
    </source>
</evidence>
<dbReference type="GeneID" id="92353136"/>
<organism evidence="6">
    <name type="scientific">Sulfurisphaera javensis</name>
    <dbReference type="NCBI Taxonomy" id="2049879"/>
    <lineage>
        <taxon>Archaea</taxon>
        <taxon>Thermoproteota</taxon>
        <taxon>Thermoprotei</taxon>
        <taxon>Sulfolobales</taxon>
        <taxon>Sulfolobaceae</taxon>
        <taxon>Sulfurisphaera</taxon>
    </lineage>
</organism>
<name>A0AAT9GN61_9CREN</name>
<dbReference type="Gene3D" id="2.40.40.20">
    <property type="match status" value="1"/>
</dbReference>
<accession>A0AAT9GN61</accession>
<dbReference type="PROSITE" id="PS51318">
    <property type="entry name" value="TAT"/>
    <property type="match status" value="1"/>
</dbReference>
<dbReference type="Gene3D" id="3.40.50.740">
    <property type="match status" value="1"/>
</dbReference>
<evidence type="ECO:0000256" key="2">
    <source>
        <dbReference type="ARBA" id="ARBA00004196"/>
    </source>
</evidence>
<reference evidence="6" key="1">
    <citation type="submission" date="2024-03" db="EMBL/GenBank/DDBJ databases">
        <title>Complete genome sequence of Sulfurisphaera javensis strain KD-1.</title>
        <authorList>
            <person name="Sakai H."/>
            <person name="Nur N."/>
            <person name="Suwanto A."/>
            <person name="Kurosawa N."/>
        </authorList>
    </citation>
    <scope>NUCLEOTIDE SEQUENCE</scope>
    <source>
        <strain evidence="6">KD-1</strain>
    </source>
</reference>